<keyword evidence="1" id="KW-0238">DNA-binding</keyword>
<sequence>MTLAPYGAFESAAVELGEGLTVVLGPNESGKSTLLAAVGDLLWGFERSPRYAFVHARARLRVGARWQPGPGGSGGHELVRSSRGLLRDDEPVPAPWAQDGWDRAAWTSRLGLDHEQLRAGGRRVLRGEGDLAGLVFSAHHGSGAQDLLAALEAEAERLWRPRGRSAVKDGVADVRALDEQLAGTATRAGLVEAARAAAGTAREEAERAQARLRTVRARHEEATLRLRLAPRARALLRTREQVAAATADLTGLGGVLGPADVADHDAAAAELAAAASAVDELTERAAVLADSRARCTVEADVLAAGARIDALTGARQARAQDAAEALRARASADESWHTARQALAALGPVPEGPAAEVVPDLLSRWHVPADRAADLSELAAAHTEVAAEAARAASELDRAREATAGRDPLQEIADEDVAALRAVVAAAGRDGSAARERRATLAARDERWAAARAEAVAAGALDPDAAADEPPALDPATVRAAHETLVRAREEHDRAAAEHDRCADAARTSSDELGQAQEGTGGADEEALRAARAVRDELLEPLRENGVHVDGPAALAAVARADAAADALLDHAEATARLRELRRAADRAAEAAATAGERARSTATAAEAVQEAYAAAFTAAGLRVPDGAPAPALAALGRLDAERAAVGIHDRRARELSTQVQAQLDALTVVLSRCAGSTDAQAVAPADPQAGLDVGLETARALIATAEAAAVQRALDAEHDRAAQLAAHRCEDLRRGAARAEEAFRAAVAAAGLPADLGPAGWAERARVLRTAADAAAVARREQDRAREREDRVAAHAREVADLTARLGDAGRTGRPDQVEVALAAVQDRLGRSRADERTATDLDRQAQEVADAAAAGRARGERAEARLTALATGGEDLTALAGRARRSRDLLDLQDRERDETAALDAEVGLAGDVPALLEQTGGRSDADLRTDEEAAALADEEAHEVWARAHQDLARAEVEVERLTSGVDANVLAAQRAEALAGLQADTERYVVVDVQRTVLRRQLEEFSAARANPLLAEAGEVLTLLTGGRWTGLVALDDGGDRRLAVRRADGELLDGAGGLSEGTADQVFLALRLAAVAAQHRDLVASGQGPLPVVLDDVLMTFDEVRTRAALEALAELARDVQVVLLTHHADVAAQAAELAGELAGTGAAVTVTRLPDPSALPDPGTPPARGADRRGRSGVDPQLVRAWAREEGRAVADRGRVSEQLVQEYLAAHDLAAHDLAAHDGEGTG</sequence>
<dbReference type="SUPFAM" id="SSF52540">
    <property type="entry name" value="P-loop containing nucleoside triphosphate hydrolases"/>
    <property type="match status" value="1"/>
</dbReference>
<keyword evidence="7" id="KW-1185">Reference proteome</keyword>
<gene>
    <name evidence="6" type="ORF">AB2L28_10860</name>
</gene>
<dbReference type="InterPro" id="IPR038734">
    <property type="entry name" value="YhaN_AAA"/>
</dbReference>
<accession>A0ABV4I2J5</accession>
<feature type="domain" description="Lsr2 DNA-binding" evidence="5">
    <location>
        <begin position="1183"/>
        <end position="1217"/>
    </location>
</feature>
<dbReference type="InterPro" id="IPR055370">
    <property type="entry name" value="Lsr2_DNA-bd"/>
</dbReference>
<dbReference type="Gene3D" id="3.40.50.300">
    <property type="entry name" value="P-loop containing nucleotide triphosphate hydrolases"/>
    <property type="match status" value="2"/>
</dbReference>
<dbReference type="Pfam" id="PF23359">
    <property type="entry name" value="Lsr2_DNA-bd"/>
    <property type="match status" value="1"/>
</dbReference>
<dbReference type="Gene3D" id="4.10.320.10">
    <property type="entry name" value="E3-binding domain"/>
    <property type="match status" value="1"/>
</dbReference>
<feature type="compositionally biased region" description="Basic and acidic residues" evidence="3">
    <location>
        <begin position="488"/>
        <end position="504"/>
    </location>
</feature>
<evidence type="ECO:0000256" key="3">
    <source>
        <dbReference type="SAM" id="MobiDB-lite"/>
    </source>
</evidence>
<dbReference type="PANTHER" id="PTHR41259:SF1">
    <property type="entry name" value="DOUBLE-STRAND BREAK REPAIR RAD50 ATPASE, PUTATIVE-RELATED"/>
    <property type="match status" value="1"/>
</dbReference>
<dbReference type="InterPro" id="IPR027417">
    <property type="entry name" value="P-loop_NTPase"/>
</dbReference>
<dbReference type="RefSeq" id="WP_370718748.1">
    <property type="nucleotide sequence ID" value="NZ_JBGGTQ010000004.1"/>
</dbReference>
<feature type="region of interest" description="Disordered" evidence="3">
    <location>
        <begin position="488"/>
        <end position="526"/>
    </location>
</feature>
<organism evidence="6 7">
    <name type="scientific">Kineococcus mangrovi</name>
    <dbReference type="NCBI Taxonomy" id="1660183"/>
    <lineage>
        <taxon>Bacteria</taxon>
        <taxon>Bacillati</taxon>
        <taxon>Actinomycetota</taxon>
        <taxon>Actinomycetes</taxon>
        <taxon>Kineosporiales</taxon>
        <taxon>Kineosporiaceae</taxon>
        <taxon>Kineococcus</taxon>
    </lineage>
</organism>
<reference evidence="6 7" key="1">
    <citation type="submission" date="2024-07" db="EMBL/GenBank/DDBJ databases">
        <authorList>
            <person name="Thanompreechachai J."/>
            <person name="Duangmal K."/>
        </authorList>
    </citation>
    <scope>NUCLEOTIDE SEQUENCE [LARGE SCALE GENOMIC DNA]</scope>
    <source>
        <strain evidence="6 7">TBRC 1896</strain>
    </source>
</reference>
<comment type="caution">
    <text evidence="6">The sequence shown here is derived from an EMBL/GenBank/DDBJ whole genome shotgun (WGS) entry which is preliminary data.</text>
</comment>
<feature type="coiled-coil region" evidence="2">
    <location>
        <begin position="564"/>
        <end position="598"/>
    </location>
</feature>
<evidence type="ECO:0000256" key="2">
    <source>
        <dbReference type="SAM" id="Coils"/>
    </source>
</evidence>
<dbReference type="EMBL" id="JBGGTQ010000004">
    <property type="protein sequence ID" value="MEZ0492735.1"/>
    <property type="molecule type" value="Genomic_DNA"/>
</dbReference>
<evidence type="ECO:0000313" key="6">
    <source>
        <dbReference type="EMBL" id="MEZ0492735.1"/>
    </source>
</evidence>
<dbReference type="Pfam" id="PF13514">
    <property type="entry name" value="AAA_27"/>
    <property type="match status" value="1"/>
</dbReference>
<keyword evidence="2" id="KW-0175">Coiled coil</keyword>
<evidence type="ECO:0000259" key="4">
    <source>
        <dbReference type="Pfam" id="PF13514"/>
    </source>
</evidence>
<evidence type="ECO:0000259" key="5">
    <source>
        <dbReference type="Pfam" id="PF23359"/>
    </source>
</evidence>
<name>A0ABV4I2J5_9ACTN</name>
<protein>
    <submittedName>
        <fullName evidence="6">AAA family ATPase</fullName>
    </submittedName>
</protein>
<feature type="region of interest" description="Disordered" evidence="3">
    <location>
        <begin position="1158"/>
        <end position="1185"/>
    </location>
</feature>
<dbReference type="Proteomes" id="UP001566476">
    <property type="component" value="Unassembled WGS sequence"/>
</dbReference>
<feature type="coiled-coil region" evidence="2">
    <location>
        <begin position="191"/>
        <end position="225"/>
    </location>
</feature>
<dbReference type="PANTHER" id="PTHR41259">
    <property type="entry name" value="DOUBLE-STRAND BREAK REPAIR RAD50 ATPASE, PUTATIVE-RELATED"/>
    <property type="match status" value="1"/>
</dbReference>
<feature type="domain" description="YhaN AAA" evidence="4">
    <location>
        <begin position="2"/>
        <end position="171"/>
    </location>
</feature>
<evidence type="ECO:0000313" key="7">
    <source>
        <dbReference type="Proteomes" id="UP001566476"/>
    </source>
</evidence>
<evidence type="ECO:0000256" key="1">
    <source>
        <dbReference type="ARBA" id="ARBA00023125"/>
    </source>
</evidence>
<proteinExistence type="predicted"/>
<dbReference type="InterPro" id="IPR036625">
    <property type="entry name" value="E3-bd_dom_sf"/>
</dbReference>